<dbReference type="GO" id="GO:0003700">
    <property type="term" value="F:DNA-binding transcription factor activity"/>
    <property type="evidence" value="ECO:0007669"/>
    <property type="project" value="UniProtKB-UniRule"/>
</dbReference>
<dbReference type="InterPro" id="IPR059051">
    <property type="entry name" value="MTH_967_PDDEXK"/>
</dbReference>
<feature type="domain" description="HTH cro/C1-type" evidence="5">
    <location>
        <begin position="128"/>
        <end position="186"/>
    </location>
</feature>
<evidence type="ECO:0000256" key="3">
    <source>
        <dbReference type="ARBA" id="ARBA00023163"/>
    </source>
</evidence>
<dbReference type="InterPro" id="IPR001387">
    <property type="entry name" value="Cro/C1-type_HTH"/>
</dbReference>
<proteinExistence type="inferred from homology"/>
<protein>
    <recommendedName>
        <fullName evidence="4">Putative HTH-type transcriptional regulatory protein HC235_11275</fullName>
    </recommendedName>
</protein>
<dbReference type="Proteomes" id="UP000554766">
    <property type="component" value="Unassembled WGS sequence"/>
</dbReference>
<evidence type="ECO:0000256" key="2">
    <source>
        <dbReference type="ARBA" id="ARBA00023125"/>
    </source>
</evidence>
<keyword evidence="2 4" id="KW-0238">DNA-binding</keyword>
<keyword evidence="3 4" id="KW-0804">Transcription</keyword>
<evidence type="ECO:0000313" key="6">
    <source>
        <dbReference type="EMBL" id="NYR16496.1"/>
    </source>
</evidence>
<keyword evidence="7" id="KW-1185">Reference proteome</keyword>
<sequence>MDRLLEATLNVVKNRGEYLFLDVSRPYAYTLVARVDKTKYIVKVAADSEEVSQSAIKDLKLLGTYTDVSAVCLVSNVKGQILQRGVVHIRDGITFMSLSTFADLLDGKQPFFRLSRGIITASIDGEKLKERRQKAAMSLGTLALNLGVSRETVYRYERGEIEAPMRIAQRLMALFGEDIVKPIDVNEKPKTRPEELASRMIQPHVYRLVESHPDAVTREKKPIFISSDRERYAKTVELAQALDAEVEGR</sequence>
<organism evidence="6 7">
    <name type="scientific">Pyrobaculum arsenaticum</name>
    <dbReference type="NCBI Taxonomy" id="121277"/>
    <lineage>
        <taxon>Archaea</taxon>
        <taxon>Thermoproteota</taxon>
        <taxon>Thermoprotei</taxon>
        <taxon>Thermoproteales</taxon>
        <taxon>Thermoproteaceae</taxon>
        <taxon>Pyrobaculum</taxon>
    </lineage>
</organism>
<reference evidence="6 7" key="1">
    <citation type="journal article" date="2020" name="Nat. Commun.">
        <title>The structures of two archaeal type IV pili illuminate evolutionary relationships.</title>
        <authorList>
            <person name="Wang F."/>
            <person name="Baquero D.P."/>
            <person name="Su Z."/>
            <person name="Beltran L.C."/>
            <person name="Prangishvili D."/>
            <person name="Krupovic M."/>
            <person name="Egelman E.H."/>
        </authorList>
    </citation>
    <scope>NUCLEOTIDE SEQUENCE [LARGE SCALE GENOMIC DNA]</scope>
    <source>
        <strain evidence="6 7">2GA</strain>
    </source>
</reference>
<keyword evidence="1 4" id="KW-0805">Transcription regulation</keyword>
<dbReference type="SUPFAM" id="SSF47413">
    <property type="entry name" value="lambda repressor-like DNA-binding domains"/>
    <property type="match status" value="1"/>
</dbReference>
<dbReference type="CDD" id="cd00093">
    <property type="entry name" value="HTH_XRE"/>
    <property type="match status" value="1"/>
</dbReference>
<evidence type="ECO:0000259" key="5">
    <source>
        <dbReference type="PROSITE" id="PS50943"/>
    </source>
</evidence>
<dbReference type="EMBL" id="JAAVJF010000006">
    <property type="protein sequence ID" value="NYR16496.1"/>
    <property type="molecule type" value="Genomic_DNA"/>
</dbReference>
<dbReference type="GO" id="GO:0003677">
    <property type="term" value="F:DNA binding"/>
    <property type="evidence" value="ECO:0007669"/>
    <property type="project" value="UniProtKB-KW"/>
</dbReference>
<dbReference type="PROSITE" id="PS50943">
    <property type="entry name" value="HTH_CROC1"/>
    <property type="match status" value="1"/>
</dbReference>
<dbReference type="InterPro" id="IPR020886">
    <property type="entry name" value="MTH_967-like"/>
</dbReference>
<accession>A0A7L4PGI4</accession>
<name>A0A7L4PGI4_9CREN</name>
<dbReference type="Gene3D" id="1.10.260.40">
    <property type="entry name" value="lambda repressor-like DNA-binding domains"/>
    <property type="match status" value="1"/>
</dbReference>
<evidence type="ECO:0000256" key="1">
    <source>
        <dbReference type="ARBA" id="ARBA00023015"/>
    </source>
</evidence>
<dbReference type="RefSeq" id="WP_179790715.1">
    <property type="nucleotide sequence ID" value="NZ_JAAVJF010000006.1"/>
</dbReference>
<gene>
    <name evidence="6" type="ORF">HC235_11275</name>
</gene>
<evidence type="ECO:0000256" key="4">
    <source>
        <dbReference type="HAMAP-Rule" id="MF_00584"/>
    </source>
</evidence>
<dbReference type="Pfam" id="PF01381">
    <property type="entry name" value="HTH_3"/>
    <property type="match status" value="1"/>
</dbReference>
<dbReference type="InterPro" id="IPR010982">
    <property type="entry name" value="Lambda_DNA-bd_dom_sf"/>
</dbReference>
<dbReference type="Pfam" id="PF26553">
    <property type="entry name" value="PDDEXK_19"/>
    <property type="match status" value="1"/>
</dbReference>
<evidence type="ECO:0000313" key="7">
    <source>
        <dbReference type="Proteomes" id="UP000554766"/>
    </source>
</evidence>
<comment type="caution">
    <text evidence="6">The sequence shown here is derived from an EMBL/GenBank/DDBJ whole genome shotgun (WGS) entry which is preliminary data.</text>
</comment>
<dbReference type="SMART" id="SM00530">
    <property type="entry name" value="HTH_XRE"/>
    <property type="match status" value="1"/>
</dbReference>
<dbReference type="AlphaFoldDB" id="A0A7L4PGI4"/>
<dbReference type="HAMAP" id="MF_00584">
    <property type="entry name" value="HTH_type_cro_C1"/>
    <property type="match status" value="1"/>
</dbReference>